<dbReference type="InterPro" id="IPR045338">
    <property type="entry name" value="DUF6535"/>
</dbReference>
<feature type="non-terminal residue" evidence="3">
    <location>
        <position position="1"/>
    </location>
</feature>
<reference evidence="3 4" key="1">
    <citation type="submission" date="2016-07" db="EMBL/GenBank/DDBJ databases">
        <title>Draft genome of the white-rot fungus Obba rivulosa 3A-2.</title>
        <authorList>
            <consortium name="DOE Joint Genome Institute"/>
            <person name="Miettinen O."/>
            <person name="Riley R."/>
            <person name="Acob R."/>
            <person name="Barry K."/>
            <person name="Cullen D."/>
            <person name="De Vries R."/>
            <person name="Hainaut M."/>
            <person name="Hatakka A."/>
            <person name="Henrissat B."/>
            <person name="Hilden K."/>
            <person name="Kuo R."/>
            <person name="Labutti K."/>
            <person name="Lipzen A."/>
            <person name="Makela M.R."/>
            <person name="Sandor L."/>
            <person name="Spatafora J.W."/>
            <person name="Grigoriev I.V."/>
            <person name="Hibbett D.S."/>
        </authorList>
    </citation>
    <scope>NUCLEOTIDE SEQUENCE [LARGE SCALE GENOMIC DNA]</scope>
    <source>
        <strain evidence="3 4">3A-2</strain>
    </source>
</reference>
<dbReference type="AlphaFoldDB" id="A0A8E2AV69"/>
<evidence type="ECO:0000256" key="1">
    <source>
        <dbReference type="SAM" id="Phobius"/>
    </source>
</evidence>
<keyword evidence="4" id="KW-1185">Reference proteome</keyword>
<accession>A0A8E2AV69</accession>
<evidence type="ECO:0000313" key="4">
    <source>
        <dbReference type="Proteomes" id="UP000250043"/>
    </source>
</evidence>
<keyword evidence="1" id="KW-0472">Membrane</keyword>
<dbReference type="Pfam" id="PF20153">
    <property type="entry name" value="DUF6535"/>
    <property type="match status" value="1"/>
</dbReference>
<gene>
    <name evidence="3" type="ORF">OBBRIDRAFT_716795</name>
</gene>
<dbReference type="OrthoDB" id="3269725at2759"/>
<dbReference type="EMBL" id="KV722446">
    <property type="protein sequence ID" value="OCH88679.1"/>
    <property type="molecule type" value="Genomic_DNA"/>
</dbReference>
<dbReference type="Proteomes" id="UP000250043">
    <property type="component" value="Unassembled WGS sequence"/>
</dbReference>
<organism evidence="3 4">
    <name type="scientific">Obba rivulosa</name>
    <dbReference type="NCBI Taxonomy" id="1052685"/>
    <lineage>
        <taxon>Eukaryota</taxon>
        <taxon>Fungi</taxon>
        <taxon>Dikarya</taxon>
        <taxon>Basidiomycota</taxon>
        <taxon>Agaricomycotina</taxon>
        <taxon>Agaricomycetes</taxon>
        <taxon>Polyporales</taxon>
        <taxon>Gelatoporiaceae</taxon>
        <taxon>Obba</taxon>
    </lineage>
</organism>
<keyword evidence="1" id="KW-1133">Transmembrane helix</keyword>
<proteinExistence type="predicted"/>
<sequence>AAVFTAFNVELCTTPSPDNTDLTVQLLRQISADVTSPLRLDTASSSNFKPPTWSVWVNVLWFSSLVLSLTSASIGLTVRKWIGHFASPTVPDSTRNSAYIHCLRYDAGFVVW</sequence>
<name>A0A8E2AV69_9APHY</name>
<protein>
    <recommendedName>
        <fullName evidence="2">DUF6535 domain-containing protein</fullName>
    </recommendedName>
</protein>
<feature type="domain" description="DUF6535" evidence="2">
    <location>
        <begin position="1"/>
        <end position="108"/>
    </location>
</feature>
<evidence type="ECO:0000259" key="2">
    <source>
        <dbReference type="Pfam" id="PF20153"/>
    </source>
</evidence>
<keyword evidence="1" id="KW-0812">Transmembrane</keyword>
<feature type="transmembrane region" description="Helical" evidence="1">
    <location>
        <begin position="55"/>
        <end position="78"/>
    </location>
</feature>
<evidence type="ECO:0000313" key="3">
    <source>
        <dbReference type="EMBL" id="OCH88679.1"/>
    </source>
</evidence>
<feature type="non-terminal residue" evidence="3">
    <location>
        <position position="112"/>
    </location>
</feature>